<accession>A0A914CBH0</accession>
<proteinExistence type="predicted"/>
<keyword evidence="1" id="KW-0812">Transmembrane</keyword>
<protein>
    <submittedName>
        <fullName evidence="3">Uncharacterized protein</fullName>
    </submittedName>
</protein>
<keyword evidence="1" id="KW-0472">Membrane</keyword>
<evidence type="ECO:0000313" key="3">
    <source>
        <dbReference type="WBParaSite" id="ACRNAN_Path_759.g2871.t1"/>
    </source>
</evidence>
<keyword evidence="1" id="KW-1133">Transmembrane helix</keyword>
<dbReference type="Proteomes" id="UP000887540">
    <property type="component" value="Unplaced"/>
</dbReference>
<dbReference type="WBParaSite" id="ACRNAN_Path_759.g2871.t1">
    <property type="protein sequence ID" value="ACRNAN_Path_759.g2871.t1"/>
    <property type="gene ID" value="ACRNAN_Path_759.g2871"/>
</dbReference>
<name>A0A914CBH0_9BILA</name>
<evidence type="ECO:0000313" key="2">
    <source>
        <dbReference type="Proteomes" id="UP000887540"/>
    </source>
</evidence>
<reference evidence="3" key="1">
    <citation type="submission" date="2022-11" db="UniProtKB">
        <authorList>
            <consortium name="WormBaseParasite"/>
        </authorList>
    </citation>
    <scope>IDENTIFICATION</scope>
</reference>
<evidence type="ECO:0000256" key="1">
    <source>
        <dbReference type="SAM" id="Phobius"/>
    </source>
</evidence>
<feature type="transmembrane region" description="Helical" evidence="1">
    <location>
        <begin position="6"/>
        <end position="28"/>
    </location>
</feature>
<keyword evidence="2" id="KW-1185">Reference proteome</keyword>
<dbReference type="AlphaFoldDB" id="A0A914CBH0"/>
<organism evidence="2 3">
    <name type="scientific">Acrobeloides nanus</name>
    <dbReference type="NCBI Taxonomy" id="290746"/>
    <lineage>
        <taxon>Eukaryota</taxon>
        <taxon>Metazoa</taxon>
        <taxon>Ecdysozoa</taxon>
        <taxon>Nematoda</taxon>
        <taxon>Chromadorea</taxon>
        <taxon>Rhabditida</taxon>
        <taxon>Tylenchina</taxon>
        <taxon>Cephalobomorpha</taxon>
        <taxon>Cephaloboidea</taxon>
        <taxon>Cephalobidae</taxon>
        <taxon>Acrobeloides</taxon>
    </lineage>
</organism>
<sequence>MVKRIWWNIPSFLVPVTDLFQLIYIPLFRKEIAKKLRRFFSYVGSIKILGISIANNANATWAEPVNSIHLQLG</sequence>